<comment type="caution">
    <text evidence="2">The sequence shown here is derived from an EMBL/GenBank/DDBJ whole genome shotgun (WGS) entry which is preliminary data.</text>
</comment>
<dbReference type="InterPro" id="IPR018391">
    <property type="entry name" value="PQQ_b-propeller_rpt"/>
</dbReference>
<protein>
    <submittedName>
        <fullName evidence="2">Outer membrane protein assembly factor BamB</fullName>
    </submittedName>
</protein>
<sequence length="458" mass="47526">MTHTSRIRAIGALMAVSVLTGCNLVGGDAPAPQGEPEEQAHERVDAIRDTGRPPTHDLLAPMDSAPTELFTLPVARMDPEGECRESACVVTWRPLNPDTVVAEGSVGSNSGEGPHDFRTALDVTTGETVWSNSAPVPQGKADAGEICLGGSAGALVCVETGPHQYAFRTISAENGGQVARAPFAEAPTPEESSIIGMSAERRGDALHVSVLVQEGDTTTRTATVHAAQIATDGSIVWHHQSPASIGNGILSETYRLGDQLVITHVTTQDGEPFALSAETGERVTMSSDNVDALTGIADSVHSFVDDGSGAEYRFLLDAGRTKVLPAGDVDEEPLWRTPAGSALSSVCGGVVALTSDRYDDASTHSVSGRALDDGSQLWQHPLAGDAAISCDGKHLVVADGDGLSALDPETGEQAWSVDGRWVGARVIEALDPSGPAERFAVISSGAGGQETITVFQAP</sequence>
<dbReference type="InterPro" id="IPR011047">
    <property type="entry name" value="Quinoprotein_ADH-like_sf"/>
</dbReference>
<proteinExistence type="predicted"/>
<accession>A0A852VLZ2</accession>
<dbReference type="Pfam" id="PF13360">
    <property type="entry name" value="PQQ_2"/>
    <property type="match status" value="1"/>
</dbReference>
<dbReference type="SUPFAM" id="SSF50998">
    <property type="entry name" value="Quinoprotein alcohol dehydrogenase-like"/>
    <property type="match status" value="1"/>
</dbReference>
<reference evidence="2 3" key="1">
    <citation type="submission" date="2020-07" db="EMBL/GenBank/DDBJ databases">
        <title>Sequencing the genomes of 1000 actinobacteria strains.</title>
        <authorList>
            <person name="Klenk H.-P."/>
        </authorList>
    </citation>
    <scope>NUCLEOTIDE SEQUENCE [LARGE SCALE GENOMIC DNA]</scope>
    <source>
        <strain evidence="2 3">DSM 26154</strain>
    </source>
</reference>
<dbReference type="AlphaFoldDB" id="A0A852VLZ2"/>
<dbReference type="InterPro" id="IPR002372">
    <property type="entry name" value="PQQ_rpt_dom"/>
</dbReference>
<dbReference type="PROSITE" id="PS51257">
    <property type="entry name" value="PROKAR_LIPOPROTEIN"/>
    <property type="match status" value="1"/>
</dbReference>
<dbReference type="EMBL" id="JACCAE010000001">
    <property type="protein sequence ID" value="NYF98097.1"/>
    <property type="molecule type" value="Genomic_DNA"/>
</dbReference>
<keyword evidence="3" id="KW-1185">Reference proteome</keyword>
<dbReference type="Proteomes" id="UP000554054">
    <property type="component" value="Unassembled WGS sequence"/>
</dbReference>
<dbReference type="RefSeq" id="WP_185990947.1">
    <property type="nucleotide sequence ID" value="NZ_JACCAE010000001.1"/>
</dbReference>
<name>A0A852VLZ2_9MICO</name>
<gene>
    <name evidence="2" type="ORF">BJY20_001489</name>
</gene>
<organism evidence="2 3">
    <name type="scientific">Janibacter cremeus</name>
    <dbReference type="NCBI Taxonomy" id="1285192"/>
    <lineage>
        <taxon>Bacteria</taxon>
        <taxon>Bacillati</taxon>
        <taxon>Actinomycetota</taxon>
        <taxon>Actinomycetes</taxon>
        <taxon>Micrococcales</taxon>
        <taxon>Intrasporangiaceae</taxon>
        <taxon>Janibacter</taxon>
    </lineage>
</organism>
<dbReference type="SMART" id="SM00564">
    <property type="entry name" value="PQQ"/>
    <property type="match status" value="1"/>
</dbReference>
<evidence type="ECO:0000313" key="3">
    <source>
        <dbReference type="Proteomes" id="UP000554054"/>
    </source>
</evidence>
<evidence type="ECO:0000313" key="2">
    <source>
        <dbReference type="EMBL" id="NYF98097.1"/>
    </source>
</evidence>
<evidence type="ECO:0000259" key="1">
    <source>
        <dbReference type="Pfam" id="PF13360"/>
    </source>
</evidence>
<dbReference type="InterPro" id="IPR015943">
    <property type="entry name" value="WD40/YVTN_repeat-like_dom_sf"/>
</dbReference>
<dbReference type="Gene3D" id="2.130.10.10">
    <property type="entry name" value="YVTN repeat-like/Quinoprotein amine dehydrogenase"/>
    <property type="match status" value="2"/>
</dbReference>
<feature type="domain" description="Pyrrolo-quinoline quinone repeat" evidence="1">
    <location>
        <begin position="370"/>
        <end position="418"/>
    </location>
</feature>